<feature type="transmembrane region" description="Helical" evidence="1">
    <location>
        <begin position="138"/>
        <end position="157"/>
    </location>
</feature>
<evidence type="ECO:0000313" key="3">
    <source>
        <dbReference type="Proteomes" id="UP000255297"/>
    </source>
</evidence>
<dbReference type="STRING" id="1122170.GCA_000701265_02095"/>
<feature type="transmembrane region" description="Helical" evidence="1">
    <location>
        <begin position="108"/>
        <end position="131"/>
    </location>
</feature>
<dbReference type="Pfam" id="PF11658">
    <property type="entry name" value="CBP_BcsG"/>
    <property type="match status" value="1"/>
</dbReference>
<dbReference type="AlphaFoldDB" id="A0A378LPY0"/>
<dbReference type="EMBL" id="UGPB01000001">
    <property type="protein sequence ID" value="STY28747.1"/>
    <property type="molecule type" value="Genomic_DNA"/>
</dbReference>
<feature type="transmembrane region" description="Helical" evidence="1">
    <location>
        <begin position="24"/>
        <end position="42"/>
    </location>
</feature>
<proteinExistence type="predicted"/>
<keyword evidence="3" id="KW-1185">Reference proteome</keyword>
<keyword evidence="1" id="KW-0472">Membrane</keyword>
<keyword evidence="1" id="KW-0812">Transmembrane</keyword>
<accession>A0A378LPY0</accession>
<feature type="transmembrane region" description="Helical" evidence="1">
    <location>
        <begin position="72"/>
        <end position="88"/>
    </location>
</feature>
<dbReference type="InterPro" id="IPR017744">
    <property type="entry name" value="BcsG"/>
</dbReference>
<keyword evidence="1" id="KW-1133">Transmembrane helix</keyword>
<reference evidence="2 3" key="1">
    <citation type="submission" date="2018-06" db="EMBL/GenBank/DDBJ databases">
        <authorList>
            <consortium name="Pathogen Informatics"/>
            <person name="Doyle S."/>
        </authorList>
    </citation>
    <scope>NUCLEOTIDE SEQUENCE [LARGE SCALE GENOMIC DNA]</scope>
    <source>
        <strain evidence="2 3">NCTC11532</strain>
    </source>
</reference>
<dbReference type="RefSeq" id="WP_031567815.1">
    <property type="nucleotide sequence ID" value="NZ_CAAAIS010000007.1"/>
</dbReference>
<dbReference type="NCBIfam" id="TIGR03368">
    <property type="entry name" value="cellulose_yhjU"/>
    <property type="match status" value="1"/>
</dbReference>
<dbReference type="OrthoDB" id="6965261at2"/>
<dbReference type="Proteomes" id="UP000255297">
    <property type="component" value="Unassembled WGS sequence"/>
</dbReference>
<organism evidence="2 3">
    <name type="scientific">Legionella wadsworthii</name>
    <dbReference type="NCBI Taxonomy" id="28088"/>
    <lineage>
        <taxon>Bacteria</taxon>
        <taxon>Pseudomonadati</taxon>
        <taxon>Pseudomonadota</taxon>
        <taxon>Gammaproteobacteria</taxon>
        <taxon>Legionellales</taxon>
        <taxon>Legionellaceae</taxon>
        <taxon>Legionella</taxon>
    </lineage>
</organism>
<evidence type="ECO:0000313" key="2">
    <source>
        <dbReference type="EMBL" id="STY28747.1"/>
    </source>
</evidence>
<evidence type="ECO:0000256" key="1">
    <source>
        <dbReference type="SAM" id="Phobius"/>
    </source>
</evidence>
<protein>
    <submittedName>
        <fullName evidence="2">Cellulose synthase operon protein YhjU</fullName>
    </submittedName>
</protein>
<gene>
    <name evidence="2" type="ORF">NCTC11532_00922</name>
</gene>
<sequence>MTEVKQDVCVIENTPNIWGNWRGLGAWNFYFILKFAFLWYGYLNFHPLYNLTFLAYLLFPLPSLLMHRIRNWIAIPIGLILLYYDTWLPGFDTIMHQGGNLFDFSPQYLLMLLNRFINWNLIALSFVLLVGYLFLSQWLRVTVFTVIILCWLNILTLKSPSIALPQHEQAEEIKTNPQSIEISPVSSHEIPPPTDDNLNNFLNDFYKKQKTLRVDFPSSLPSGAESFDIFIIQICSLAWADIKSVQLENHPMWKKFDILFKNFNSATSYSGPAALRLLRSSCGQTTQSDLTQPASPECYLFNNLTSLGYKPELMMDHDGIFGDFLQDIREDGDLQNVPMLSREGISPDLIGFNGHNISNDGQLFERWMNQTNSSKNNKNITFFNVISLHDGNLYMNKSPAPYRARAQKFFDQIDTLFAELENSQRKVLILFIPEHGANLPGDKLQISGLRDIPSPSITDIPVGLKFVGMKSPHEDKPLILNNPSSYLAISDLISRTLKGLVFEQPKVDWQALTRNLPQTNSISETEAATVVDYYGTYFIRLSGDQHWIPYPK</sequence>
<name>A0A378LPY0_9GAMM</name>
<feature type="transmembrane region" description="Helical" evidence="1">
    <location>
        <begin position="48"/>
        <end position="65"/>
    </location>
</feature>